<proteinExistence type="predicted"/>
<dbReference type="PANTHER" id="PTHR34853">
    <property type="match status" value="1"/>
</dbReference>
<evidence type="ECO:0000313" key="4">
    <source>
        <dbReference type="Proteomes" id="UP000008495"/>
    </source>
</evidence>
<dbReference type="eggNOG" id="COG1073">
    <property type="taxonomic scope" value="Bacteria"/>
</dbReference>
<dbReference type="Gene3D" id="1.10.260.130">
    <property type="match status" value="1"/>
</dbReference>
<organism evidence="3 4">
    <name type="scientific">Austwickia chelonae NBRC 105200</name>
    <dbReference type="NCBI Taxonomy" id="1184607"/>
    <lineage>
        <taxon>Bacteria</taxon>
        <taxon>Bacillati</taxon>
        <taxon>Actinomycetota</taxon>
        <taxon>Actinomycetes</taxon>
        <taxon>Micrococcales</taxon>
        <taxon>Dermatophilaceae</taxon>
        <taxon>Austwickia</taxon>
    </lineage>
</organism>
<feature type="compositionally biased region" description="Low complexity" evidence="1">
    <location>
        <begin position="34"/>
        <end position="45"/>
    </location>
</feature>
<feature type="chain" id="PRO_5039681543" evidence="2">
    <location>
        <begin position="27"/>
        <end position="423"/>
    </location>
</feature>
<dbReference type="InterPro" id="IPR029058">
    <property type="entry name" value="AB_hydrolase_fold"/>
</dbReference>
<keyword evidence="2" id="KW-0732">Signal</keyword>
<dbReference type="Gene3D" id="3.40.50.1820">
    <property type="entry name" value="alpha/beta hydrolase"/>
    <property type="match status" value="1"/>
</dbReference>
<keyword evidence="4" id="KW-1185">Reference proteome</keyword>
<feature type="region of interest" description="Disordered" evidence="1">
    <location>
        <begin position="23"/>
        <end position="59"/>
    </location>
</feature>
<dbReference type="OrthoDB" id="9798122at2"/>
<dbReference type="RefSeq" id="WP_006503617.1">
    <property type="nucleotide sequence ID" value="NZ_BAGZ01000017.1"/>
</dbReference>
<dbReference type="GO" id="GO:0004806">
    <property type="term" value="F:triacylglycerol lipase activity"/>
    <property type="evidence" value="ECO:0007669"/>
    <property type="project" value="InterPro"/>
</dbReference>
<dbReference type="EMBL" id="BAGZ01000017">
    <property type="protein sequence ID" value="GAB78860.1"/>
    <property type="molecule type" value="Genomic_DNA"/>
</dbReference>
<accession>K6VU40</accession>
<dbReference type="SUPFAM" id="SSF53474">
    <property type="entry name" value="alpha/beta-Hydrolases"/>
    <property type="match status" value="1"/>
</dbReference>
<dbReference type="AlphaFoldDB" id="K6VU40"/>
<gene>
    <name evidence="3" type="ORF">AUCHE_17_00720</name>
</gene>
<dbReference type="GO" id="GO:0016042">
    <property type="term" value="P:lipid catabolic process"/>
    <property type="evidence" value="ECO:0007669"/>
    <property type="project" value="InterPro"/>
</dbReference>
<protein>
    <submittedName>
        <fullName evidence="3">Putative lipase</fullName>
    </submittedName>
</protein>
<comment type="caution">
    <text evidence="3">The sequence shown here is derived from an EMBL/GenBank/DDBJ whole genome shotgun (WGS) entry which is preliminary data.</text>
</comment>
<dbReference type="Pfam" id="PF03583">
    <property type="entry name" value="LIP"/>
    <property type="match status" value="1"/>
</dbReference>
<name>K6VU40_9MICO</name>
<dbReference type="STRING" id="100225.SAMN05421595_0071"/>
<sequence length="423" mass="44861">MRLARELACLAVSAITLAGTIPPTSAAEIPPAPGTAGAKTVTGTTEQKRPAFYEPPKDVPRTPGRVIRSEYASRQIDPLRVGALSSKANRVLYSSVDRTGAPVAVSGLVVVPTSAWKGPGPRPIVTYAPVTQGMADRCAPSRRAARFMAFEELFYWNLLRDGYAVAMTDYQGLGTPGTHTYMNRISQGRAVLDIARAAISLPGSGLSPDSPVGIVGYSQGGGAAAAAAELASSWAPELKVKGASVGAPPADLGQLANVVDSKQDSMFMMYALTGLMSGYRIDPKKHLSEAGEKMLGRVENSCLGDKYSFAKVSSRTLLKNGKPLAEHFDREPFASILAENRIGKRAPAMPVQINHSRKDETIPFSSGKTLHRQWCQAGAKVALNPNGGLSHALGLAPHTTQTRSFFTQMFAGAAFTDNCGKKF</sequence>
<evidence type="ECO:0000256" key="2">
    <source>
        <dbReference type="SAM" id="SignalP"/>
    </source>
</evidence>
<dbReference type="PIRSF" id="PIRSF029171">
    <property type="entry name" value="Esterase_LipA"/>
    <property type="match status" value="1"/>
</dbReference>
<dbReference type="InterPro" id="IPR005152">
    <property type="entry name" value="Lipase_secreted"/>
</dbReference>
<dbReference type="PANTHER" id="PTHR34853:SF1">
    <property type="entry name" value="LIPASE 5"/>
    <property type="match status" value="1"/>
</dbReference>
<reference evidence="3 4" key="1">
    <citation type="submission" date="2012-08" db="EMBL/GenBank/DDBJ databases">
        <title>Whole genome shotgun sequence of Austwickia chelonae NBRC 105200.</title>
        <authorList>
            <person name="Yoshida I."/>
            <person name="Hosoyama A."/>
            <person name="Tsuchikane K."/>
            <person name="Katsumata H."/>
            <person name="Ando Y."/>
            <person name="Ohji S."/>
            <person name="Hamada M."/>
            <person name="Tamura T."/>
            <person name="Yamazoe A."/>
            <person name="Yamazaki S."/>
            <person name="Fujita N."/>
        </authorList>
    </citation>
    <scope>NUCLEOTIDE SEQUENCE [LARGE SCALE GENOMIC DNA]</scope>
    <source>
        <strain evidence="3 4">NBRC 105200</strain>
    </source>
</reference>
<evidence type="ECO:0000256" key="1">
    <source>
        <dbReference type="SAM" id="MobiDB-lite"/>
    </source>
</evidence>
<feature type="signal peptide" evidence="2">
    <location>
        <begin position="1"/>
        <end position="26"/>
    </location>
</feature>
<dbReference type="Proteomes" id="UP000008495">
    <property type="component" value="Unassembled WGS sequence"/>
</dbReference>
<feature type="compositionally biased region" description="Basic and acidic residues" evidence="1">
    <location>
        <begin position="46"/>
        <end position="59"/>
    </location>
</feature>
<evidence type="ECO:0000313" key="3">
    <source>
        <dbReference type="EMBL" id="GAB78860.1"/>
    </source>
</evidence>